<dbReference type="InterPro" id="IPR024768">
    <property type="entry name" value="Marf1"/>
</dbReference>
<evidence type="ECO:0000313" key="3">
    <source>
        <dbReference type="Proteomes" id="UP000489600"/>
    </source>
</evidence>
<organism evidence="2 3">
    <name type="scientific">Arabis nemorensis</name>
    <dbReference type="NCBI Taxonomy" id="586526"/>
    <lineage>
        <taxon>Eukaryota</taxon>
        <taxon>Viridiplantae</taxon>
        <taxon>Streptophyta</taxon>
        <taxon>Embryophyta</taxon>
        <taxon>Tracheophyta</taxon>
        <taxon>Spermatophyta</taxon>
        <taxon>Magnoliopsida</taxon>
        <taxon>eudicotyledons</taxon>
        <taxon>Gunneridae</taxon>
        <taxon>Pentapetalae</taxon>
        <taxon>rosids</taxon>
        <taxon>malvids</taxon>
        <taxon>Brassicales</taxon>
        <taxon>Brassicaceae</taxon>
        <taxon>Arabideae</taxon>
        <taxon>Arabis</taxon>
    </lineage>
</organism>
<evidence type="ECO:0000313" key="2">
    <source>
        <dbReference type="EMBL" id="VVB06464.1"/>
    </source>
</evidence>
<dbReference type="AlphaFoldDB" id="A0A565BYP8"/>
<comment type="caution">
    <text evidence="2">The sequence shown here is derived from an EMBL/GenBank/DDBJ whole genome shotgun (WGS) entry which is preliminary data.</text>
</comment>
<dbReference type="Pfam" id="PF01936">
    <property type="entry name" value="NYN"/>
    <property type="match status" value="1"/>
</dbReference>
<dbReference type="EMBL" id="CABITT030000005">
    <property type="protein sequence ID" value="VVB06464.1"/>
    <property type="molecule type" value="Genomic_DNA"/>
</dbReference>
<evidence type="ECO:0000259" key="1">
    <source>
        <dbReference type="Pfam" id="PF01936"/>
    </source>
</evidence>
<dbReference type="Proteomes" id="UP000489600">
    <property type="component" value="Unassembled WGS sequence"/>
</dbReference>
<dbReference type="PANTHER" id="PTHR14379:SF7">
    <property type="entry name" value="ENDONUCLEASE OR GLYCOSYL HYDROLASE-RELATED"/>
    <property type="match status" value="1"/>
</dbReference>
<dbReference type="GO" id="GO:0004540">
    <property type="term" value="F:RNA nuclease activity"/>
    <property type="evidence" value="ECO:0007669"/>
    <property type="project" value="InterPro"/>
</dbReference>
<proteinExistence type="predicted"/>
<dbReference type="OrthoDB" id="1110268at2759"/>
<dbReference type="GO" id="GO:0010468">
    <property type="term" value="P:regulation of gene expression"/>
    <property type="evidence" value="ECO:0007669"/>
    <property type="project" value="InterPro"/>
</dbReference>
<keyword evidence="3" id="KW-1185">Reference proteome</keyword>
<feature type="domain" description="NYN" evidence="1">
    <location>
        <begin position="8"/>
        <end position="132"/>
    </location>
</feature>
<gene>
    <name evidence="2" type="ORF">ANE_LOCUS16908</name>
</gene>
<dbReference type="PANTHER" id="PTHR14379">
    <property type="entry name" value="LIMKAIN B LKAP"/>
    <property type="match status" value="1"/>
</dbReference>
<name>A0A565BYP8_9BRAS</name>
<reference evidence="2" key="1">
    <citation type="submission" date="2019-07" db="EMBL/GenBank/DDBJ databases">
        <authorList>
            <person name="Dittberner H."/>
        </authorList>
    </citation>
    <scope>NUCLEOTIDE SEQUENCE [LARGE SCALE GENOMIC DNA]</scope>
</reference>
<accession>A0A565BYP8</accession>
<dbReference type="CDD" id="cd10910">
    <property type="entry name" value="PIN_limkain_b1_N_like"/>
    <property type="match status" value="1"/>
</dbReference>
<sequence>MSSYAEAKTGVFWDIEDCPIPNGLDPVSVSQNIKSALANQGYRGEVSINAYKEKKTIRNDFELAGINLVIAGDKHGRSMSMFNAFFGWVLRNRGANTNLLIISRDKTEFFTHLEGCVAENHNILLAESEEPPERCSKCGIALDKPPISDKPVFGNEEWFWTSLATGGEPIKRPELCTVEGKDTEE</sequence>
<dbReference type="GO" id="GO:0005777">
    <property type="term" value="C:peroxisome"/>
    <property type="evidence" value="ECO:0007669"/>
    <property type="project" value="InterPro"/>
</dbReference>
<dbReference type="InterPro" id="IPR021139">
    <property type="entry name" value="NYN"/>
</dbReference>
<protein>
    <recommendedName>
        <fullName evidence="1">NYN domain-containing protein</fullName>
    </recommendedName>
</protein>